<evidence type="ECO:0000256" key="5">
    <source>
        <dbReference type="ARBA" id="ARBA00023295"/>
    </source>
</evidence>
<dbReference type="InterPro" id="IPR003961">
    <property type="entry name" value="FN3_dom"/>
</dbReference>
<dbReference type="PANTHER" id="PTHR31297">
    <property type="entry name" value="GLUCAN ENDO-1,6-BETA-GLUCOSIDASE B"/>
    <property type="match status" value="1"/>
</dbReference>
<dbReference type="Gene3D" id="3.20.20.80">
    <property type="entry name" value="Glycosidases"/>
    <property type="match status" value="1"/>
</dbReference>
<dbReference type="InterPro" id="IPR017853">
    <property type="entry name" value="GH"/>
</dbReference>
<evidence type="ECO:0000256" key="6">
    <source>
        <dbReference type="ARBA" id="ARBA00023326"/>
    </source>
</evidence>
<keyword evidence="6" id="KW-0624">Polysaccharide degradation</keyword>
<dbReference type="InterPro" id="IPR013783">
    <property type="entry name" value="Ig-like_fold"/>
</dbReference>
<keyword evidence="11" id="KW-1185">Reference proteome</keyword>
<dbReference type="CDD" id="cd00063">
    <property type="entry name" value="FN3"/>
    <property type="match status" value="1"/>
</dbReference>
<evidence type="ECO:0000313" key="10">
    <source>
        <dbReference type="EMBL" id="EXM37614.1"/>
    </source>
</evidence>
<evidence type="ECO:0000313" key="11">
    <source>
        <dbReference type="Proteomes" id="UP000021369"/>
    </source>
</evidence>
<dbReference type="GO" id="GO:0005576">
    <property type="term" value="C:extracellular region"/>
    <property type="evidence" value="ECO:0007669"/>
    <property type="project" value="TreeGrafter"/>
</dbReference>
<dbReference type="InterPro" id="IPR001547">
    <property type="entry name" value="Glyco_hydro_5"/>
</dbReference>
<comment type="caution">
    <text evidence="10">The sequence shown here is derived from an EMBL/GenBank/DDBJ whole genome shotgun (WGS) entry which is preliminary data.</text>
</comment>
<organism evidence="10 11">
    <name type="scientific">Ruminococcus albus SY3</name>
    <dbReference type="NCBI Taxonomy" id="1341156"/>
    <lineage>
        <taxon>Bacteria</taxon>
        <taxon>Bacillati</taxon>
        <taxon>Bacillota</taxon>
        <taxon>Clostridia</taxon>
        <taxon>Eubacteriales</taxon>
        <taxon>Oscillospiraceae</taxon>
        <taxon>Ruminococcus</taxon>
    </lineage>
</organism>
<dbReference type="GO" id="GO:0030245">
    <property type="term" value="P:cellulose catabolic process"/>
    <property type="evidence" value="ECO:0007669"/>
    <property type="project" value="UniProtKB-KW"/>
</dbReference>
<keyword evidence="3" id="KW-0136">Cellulose degradation</keyword>
<accession>A0A011UAJ2</accession>
<dbReference type="OrthoDB" id="9800955at2"/>
<feature type="domain" description="Glycoside hydrolase family 5" evidence="9">
    <location>
        <begin position="78"/>
        <end position="347"/>
    </location>
</feature>
<evidence type="ECO:0000256" key="3">
    <source>
        <dbReference type="ARBA" id="ARBA00023001"/>
    </source>
</evidence>
<comment type="similarity">
    <text evidence="1 7">Belongs to the glycosyl hydrolase 5 (cellulase A) family.</text>
</comment>
<proteinExistence type="inferred from homology"/>
<reference evidence="10 11" key="1">
    <citation type="submission" date="2013-06" db="EMBL/GenBank/DDBJ databases">
        <title>Rumen cellulosomics: divergent fiber-degrading strategies revealed by comparative genome-wide analysis of six Ruminococcal strains.</title>
        <authorList>
            <person name="Dassa B."/>
            <person name="Borovok I."/>
            <person name="Lamed R."/>
            <person name="Flint H."/>
            <person name="Yeoman C.J."/>
            <person name="White B."/>
            <person name="Bayer E.A."/>
        </authorList>
    </citation>
    <scope>NUCLEOTIDE SEQUENCE [LARGE SCALE GENOMIC DNA]</scope>
    <source>
        <strain evidence="10 11">SY3</strain>
    </source>
</reference>
<gene>
    <name evidence="10" type="ORF">RASY3_13895</name>
</gene>
<evidence type="ECO:0000256" key="4">
    <source>
        <dbReference type="ARBA" id="ARBA00023277"/>
    </source>
</evidence>
<evidence type="ECO:0000256" key="2">
    <source>
        <dbReference type="ARBA" id="ARBA00022801"/>
    </source>
</evidence>
<evidence type="ECO:0000256" key="1">
    <source>
        <dbReference type="ARBA" id="ARBA00005641"/>
    </source>
</evidence>
<dbReference type="PATRIC" id="fig|1341156.4.peg.3806"/>
<keyword evidence="8" id="KW-0732">Signal</keyword>
<feature type="chain" id="PRO_5038551182" evidence="8">
    <location>
        <begin position="20"/>
        <end position="503"/>
    </location>
</feature>
<feature type="signal peptide" evidence="8">
    <location>
        <begin position="1"/>
        <end position="19"/>
    </location>
</feature>
<dbReference type="AlphaFoldDB" id="A0A011UAJ2"/>
<dbReference type="EMBL" id="JEOB01000004">
    <property type="protein sequence ID" value="EXM37614.1"/>
    <property type="molecule type" value="Genomic_DNA"/>
</dbReference>
<sequence length="503" mass="56320">MKSKLTAAFLSCVMVCSMAGNIQASALPSKNGTMRNVSTAEIVGEMGIGINLGNTMEACGDWIEEVDTKWGDGVLEPKEYETAWGSPIITKEMIEGMSNEGFGVVRVPVAWSNMMDKSTYTISPAYTARVKQIVDWVIDADMYCIINIHYDNGWVNNFPYDEEGSMKRYETMWKQIAYSFKDYDDHLIFESQNEELGWESIWNPWSGTQSQKEKSYALCNRINQKFVDVIRASGGNNPKRHLLISGYNTGIDRTCDSLFRMPYDPVNRMAISVHYYTPVGFAILEDKDESWAKARSTWGTDEDYRELNANMDMMKTNFTDKGIPVIIGEYGCPTKGKETESVVRFLSAVCKAAYDRQMCPVLWATPKGENDGEYGGHYDRNACMISNPDLKKAFDEITGFNGKTPVDPSAEYPVVSKVEYSEKYHQIRITWSPVEGASNYGIAVYLAGKWRVQTQNIPASATSYTTPKNLTPGKSYKVAVAAKAGSVWTANEAIRHAVTVTVK</sequence>
<dbReference type="InterPro" id="IPR036116">
    <property type="entry name" value="FN3_sf"/>
</dbReference>
<keyword evidence="2 7" id="KW-0378">Hydrolase</keyword>
<name>A0A011UAJ2_RUMAL</name>
<keyword evidence="4" id="KW-0119">Carbohydrate metabolism</keyword>
<dbReference type="Gene3D" id="2.60.40.10">
    <property type="entry name" value="Immunoglobulins"/>
    <property type="match status" value="1"/>
</dbReference>
<evidence type="ECO:0000256" key="8">
    <source>
        <dbReference type="SAM" id="SignalP"/>
    </source>
</evidence>
<dbReference type="Pfam" id="PF00150">
    <property type="entry name" value="Cellulase"/>
    <property type="match status" value="1"/>
</dbReference>
<dbReference type="SUPFAM" id="SSF49265">
    <property type="entry name" value="Fibronectin type III"/>
    <property type="match status" value="1"/>
</dbReference>
<keyword evidence="5 7" id="KW-0326">Glycosidase</keyword>
<dbReference type="SUPFAM" id="SSF51445">
    <property type="entry name" value="(Trans)glycosidases"/>
    <property type="match status" value="1"/>
</dbReference>
<dbReference type="RefSeq" id="WP_080691401.1">
    <property type="nucleotide sequence ID" value="NZ_JEOB01000004.1"/>
</dbReference>
<protein>
    <submittedName>
        <fullName evidence="10">Endoglucanase</fullName>
    </submittedName>
</protein>
<evidence type="ECO:0000259" key="9">
    <source>
        <dbReference type="Pfam" id="PF00150"/>
    </source>
</evidence>
<dbReference type="PANTHER" id="PTHR31297:SF41">
    <property type="entry name" value="ENDOGLUCANASE, PUTATIVE (AFU_ORTHOLOGUE AFUA_5G01830)-RELATED"/>
    <property type="match status" value="1"/>
</dbReference>
<dbReference type="GO" id="GO:0008422">
    <property type="term" value="F:beta-glucosidase activity"/>
    <property type="evidence" value="ECO:0007669"/>
    <property type="project" value="TreeGrafter"/>
</dbReference>
<dbReference type="InterPro" id="IPR050386">
    <property type="entry name" value="Glycosyl_hydrolase_5"/>
</dbReference>
<dbReference type="GO" id="GO:0009986">
    <property type="term" value="C:cell surface"/>
    <property type="evidence" value="ECO:0007669"/>
    <property type="project" value="TreeGrafter"/>
</dbReference>
<dbReference type="Proteomes" id="UP000021369">
    <property type="component" value="Unassembled WGS sequence"/>
</dbReference>
<evidence type="ECO:0000256" key="7">
    <source>
        <dbReference type="RuleBase" id="RU361153"/>
    </source>
</evidence>